<dbReference type="OrthoDB" id="6372179at2759"/>
<accession>A0A5B7GSV9</accession>
<dbReference type="AlphaFoldDB" id="A0A5B7GSV9"/>
<feature type="region of interest" description="Disordered" evidence="1">
    <location>
        <begin position="1"/>
        <end position="46"/>
    </location>
</feature>
<dbReference type="Proteomes" id="UP000324222">
    <property type="component" value="Unassembled WGS sequence"/>
</dbReference>
<name>A0A5B7GSV9_PORTR</name>
<evidence type="ECO:0000313" key="3">
    <source>
        <dbReference type="Proteomes" id="UP000324222"/>
    </source>
</evidence>
<gene>
    <name evidence="2" type="ORF">E2C01_057234</name>
</gene>
<sequence>MLKVPENDQTKIVPAPAPHHPLHRPEDEMLDSQNDDSSQHTNPFSFSPHSFFDGIFQQFGMHPSKTPFPGKSALQQYSVLCPTLCMPKSAYAIALTCHIIVFPFKASVPPNLIVILDIHTLLSSFELAWVN</sequence>
<dbReference type="EMBL" id="VSRR010020456">
    <property type="protein sequence ID" value="MPC63140.1"/>
    <property type="molecule type" value="Genomic_DNA"/>
</dbReference>
<evidence type="ECO:0000256" key="1">
    <source>
        <dbReference type="SAM" id="MobiDB-lite"/>
    </source>
</evidence>
<comment type="caution">
    <text evidence="2">The sequence shown here is derived from an EMBL/GenBank/DDBJ whole genome shotgun (WGS) entry which is preliminary data.</text>
</comment>
<organism evidence="2 3">
    <name type="scientific">Portunus trituberculatus</name>
    <name type="common">Swimming crab</name>
    <name type="synonym">Neptunus trituberculatus</name>
    <dbReference type="NCBI Taxonomy" id="210409"/>
    <lineage>
        <taxon>Eukaryota</taxon>
        <taxon>Metazoa</taxon>
        <taxon>Ecdysozoa</taxon>
        <taxon>Arthropoda</taxon>
        <taxon>Crustacea</taxon>
        <taxon>Multicrustacea</taxon>
        <taxon>Malacostraca</taxon>
        <taxon>Eumalacostraca</taxon>
        <taxon>Eucarida</taxon>
        <taxon>Decapoda</taxon>
        <taxon>Pleocyemata</taxon>
        <taxon>Brachyura</taxon>
        <taxon>Eubrachyura</taxon>
        <taxon>Portunoidea</taxon>
        <taxon>Portunidae</taxon>
        <taxon>Portuninae</taxon>
        <taxon>Portunus</taxon>
    </lineage>
</organism>
<reference evidence="2 3" key="1">
    <citation type="submission" date="2019-05" db="EMBL/GenBank/DDBJ databases">
        <title>Another draft genome of Portunus trituberculatus and its Hox gene families provides insights of decapod evolution.</title>
        <authorList>
            <person name="Jeong J.-H."/>
            <person name="Song I."/>
            <person name="Kim S."/>
            <person name="Choi T."/>
            <person name="Kim D."/>
            <person name="Ryu S."/>
            <person name="Kim W."/>
        </authorList>
    </citation>
    <scope>NUCLEOTIDE SEQUENCE [LARGE SCALE GENOMIC DNA]</scope>
    <source>
        <tissue evidence="2">Muscle</tissue>
    </source>
</reference>
<keyword evidence="3" id="KW-1185">Reference proteome</keyword>
<proteinExistence type="predicted"/>
<protein>
    <submittedName>
        <fullName evidence="2">Uncharacterized protein</fullName>
    </submittedName>
</protein>
<evidence type="ECO:0000313" key="2">
    <source>
        <dbReference type="EMBL" id="MPC63140.1"/>
    </source>
</evidence>
<feature type="compositionally biased region" description="Polar residues" evidence="1">
    <location>
        <begin position="35"/>
        <end position="46"/>
    </location>
</feature>